<dbReference type="eggNOG" id="ENOG50326FP">
    <property type="taxonomic scope" value="Bacteria"/>
</dbReference>
<dbReference type="AlphaFoldDB" id="A8INM2"/>
<reference evidence="1" key="3">
    <citation type="journal article" date="2009" name="Appl. Environ. Microbiol.">
        <title>Comparative genome-wide transcriptional profiling of Azorhizobium caulinodans ORS571 grown under free-living and symbiotic conditions.</title>
        <authorList>
            <person name="Tsukada S."/>
            <person name="Aono T."/>
            <person name="Akiba N."/>
            <person name="Lee KB."/>
            <person name="Liu CT."/>
            <person name="Toyazaki H."/>
            <person name="Oyaizu H."/>
        </authorList>
    </citation>
    <scope>NUCLEOTIDE SEQUENCE [LARGE SCALE GENOMIC DNA]</scope>
    <source>
        <strain evidence="1">ORS 571</strain>
    </source>
</reference>
<evidence type="ECO:0000313" key="1">
    <source>
        <dbReference type="EMBL" id="BAF89765.1"/>
    </source>
</evidence>
<reference evidence="1" key="5">
    <citation type="journal article" date="2011" name="Appl. Environ. Microbiol.">
        <title>Involvement of the azorhizobial chromosome partition gene (parA) in the onset of bacteroid differentiation during Sesbania rostrata stem nodule development.</title>
        <authorList>
            <person name="Liu CT."/>
            <person name="Lee KB."/>
            <person name="Wang YS."/>
            <person name="Peng MH."/>
            <person name="Lee KT."/>
            <person name="Suzuki S."/>
            <person name="Suzuki T."/>
            <person name="Oyaizu H."/>
        </authorList>
    </citation>
    <scope>NUCLEOTIDE SEQUENCE [LARGE SCALE GENOMIC DNA]</scope>
    <source>
        <strain evidence="1">ORS 571</strain>
    </source>
</reference>
<gene>
    <name evidence="1" type="ordered locus">AZC_3767</name>
</gene>
<dbReference type="Proteomes" id="UP000000270">
    <property type="component" value="Chromosome"/>
</dbReference>
<reference evidence="1" key="2">
    <citation type="journal article" date="2008" name="BMC Genomics">
        <title>The genome of the versatile nitrogen fixer Azorhizobium caulinodans ORS571.</title>
        <authorList>
            <person name="Lee KB."/>
            <person name="Backer P.D."/>
            <person name="Aono T."/>
            <person name="Liu CT."/>
            <person name="Suzuki S."/>
            <person name="Suzuki T."/>
            <person name="Kaneko T."/>
            <person name="Yamada M."/>
            <person name="Tabata S."/>
            <person name="Kupfer D.M."/>
            <person name="Najar F.Z."/>
            <person name="Wiley G.B."/>
            <person name="Roe B."/>
            <person name="Binnewies T.T."/>
            <person name="Ussery D.W."/>
            <person name="D'Haeze W."/>
            <person name="Herder J.D."/>
            <person name="Gevers D."/>
            <person name="Vereecke D."/>
            <person name="Holsters M."/>
            <person name="Oyaizu H."/>
        </authorList>
    </citation>
    <scope>NUCLEOTIDE SEQUENCE [LARGE SCALE GENOMIC DNA]</scope>
    <source>
        <strain evidence="1">ORS 571</strain>
    </source>
</reference>
<protein>
    <submittedName>
        <fullName evidence="1">Uncharacterized protein</fullName>
    </submittedName>
</protein>
<dbReference type="HOGENOM" id="CLU_082659_0_0_5"/>
<sequence length="296" mass="31613">MIPAAHIPLGGRKMAAGHCWWTVWDARACGRAGLRLCLAVLLLLASRALAIAGAWTLPPAQSEFWSTTTIASAGSAFGPGYALQTGTAYTKVEQTIFGEMGMADGITVILGSQFLAISVDGSRPSTYAGMGYTDFGARVRLWEDGGGIVSMQVIGRAPGAAGSANPAAIGYTQWEADFRLLAGFSFMLLGMPAFVDLQIAQRQRWGDPPDEARLDLTVGAEVAPGWKLMAQSFNVISEGAGTGPDFDLSYAYYKGQVAALVEIDPHMRVGLAAFTTYLARNFPQENGLVLWVNYRF</sequence>
<accession>A8INM2</accession>
<keyword evidence="2" id="KW-1185">Reference proteome</keyword>
<proteinExistence type="predicted"/>
<name>A8INM2_AZOC5</name>
<dbReference type="EMBL" id="AP009384">
    <property type="protein sequence ID" value="BAF89765.1"/>
    <property type="molecule type" value="Genomic_DNA"/>
</dbReference>
<evidence type="ECO:0000313" key="2">
    <source>
        <dbReference type="Proteomes" id="UP000000270"/>
    </source>
</evidence>
<reference evidence="1" key="4">
    <citation type="journal article" date="2010" name="Appl. Environ. Microbiol.">
        <title>phrR-like gene praR of Azorhizobium caulinodans ORS571 is essential for symbiosis with Sesbania rostrata and is involved in expression of reb genes.</title>
        <authorList>
            <person name="Akiba N."/>
            <person name="Aono T."/>
            <person name="Toyazaki H."/>
            <person name="Sato S."/>
            <person name="Oyaizu H."/>
        </authorList>
    </citation>
    <scope>NUCLEOTIDE SEQUENCE [LARGE SCALE GENOMIC DNA]</scope>
    <source>
        <strain evidence="1">ORS 571</strain>
    </source>
</reference>
<organism evidence="1 2">
    <name type="scientific">Azorhizobium caulinodans (strain ATCC 43989 / DSM 5975 / JCM 20966 / LMG 6465 / NBRC 14845 / NCIMB 13405 / ORS 571)</name>
    <dbReference type="NCBI Taxonomy" id="438753"/>
    <lineage>
        <taxon>Bacteria</taxon>
        <taxon>Pseudomonadati</taxon>
        <taxon>Pseudomonadota</taxon>
        <taxon>Alphaproteobacteria</taxon>
        <taxon>Hyphomicrobiales</taxon>
        <taxon>Xanthobacteraceae</taxon>
        <taxon>Azorhizobium</taxon>
    </lineage>
</organism>
<reference evidence="1" key="1">
    <citation type="journal article" date="2007" name="Appl. Environ. Microbiol.">
        <title>Rhizobial factors required for stem nodule maturation and maintenance in Sesbania rostrata-Azorhizobium caulinodans ORS571 symbiosis.</title>
        <authorList>
            <person name="Suzuki S."/>
            <person name="Aono T."/>
            <person name="Lee KB."/>
            <person name="Suzuki T."/>
            <person name="Liu CT."/>
            <person name="Miwa H."/>
            <person name="Wakao S."/>
            <person name="Iki T."/>
            <person name="Oyaizu H."/>
        </authorList>
    </citation>
    <scope>NUCLEOTIDE SEQUENCE [LARGE SCALE GENOMIC DNA]</scope>
    <source>
        <strain evidence="1">ORS 571</strain>
    </source>
</reference>
<dbReference type="KEGG" id="azc:AZC_3767"/>